<dbReference type="InterPro" id="IPR032098">
    <property type="entry name" value="Acyltransf_C"/>
</dbReference>
<dbReference type="PANTHER" id="PTHR10983:SF16">
    <property type="entry name" value="LYSOCARDIOLIPIN ACYLTRANSFERASE 1"/>
    <property type="match status" value="1"/>
</dbReference>
<feature type="transmembrane region" description="Helical" evidence="5">
    <location>
        <begin position="394"/>
        <end position="414"/>
    </location>
</feature>
<sequence>MADEFNNRIKVEPVKVSSLSGSSSEGTPESPSIATNATKKGKKRATLFQMIRLAYILTIFIVGCLSIVGSQVIISFLFYNDEARKQQMMQFTKQNFVILFVHVTSVASPTELIVTFDDSAALKHAVRLDKQTNRFSVHLDPHAIVIANHQIYSDWLFIWYMAYLNKCADQIYIVMKKSLEKIPIIGYGMKNYSFVFLSRNWANDRDYMNKQFQKISQLGPKCWLLIFPEGTNMSNTTFSRSNKFADEADCKPTQYVLLPRARGLYMSCKTLGKTTKTMYDLTIAYDGHSSGEMAQDIYSLANIYLFGKGPKTVSIHVSAINIHTDISEVDFSGSDAAKSLTADKEEQEIEKFSSWLTKLWHKKDTMMGQYYDTGKFSNPSGKEYRLQLRLRSRLEILNVFLIPFLAYLFGYVIYKFVRMSIAGH</sequence>
<evidence type="ECO:0000256" key="4">
    <source>
        <dbReference type="SAM" id="MobiDB-lite"/>
    </source>
</evidence>
<dbReference type="OrthoDB" id="189226at2759"/>
<name>A0A448YFH9_BRENA</name>
<dbReference type="InterPro" id="IPR002123">
    <property type="entry name" value="Plipid/glycerol_acylTrfase"/>
</dbReference>
<evidence type="ECO:0000256" key="5">
    <source>
        <dbReference type="SAM" id="Phobius"/>
    </source>
</evidence>
<reference evidence="7 8" key="1">
    <citation type="submission" date="2018-12" db="EMBL/GenBank/DDBJ databases">
        <authorList>
            <person name="Tiukova I."/>
            <person name="Dainat J."/>
        </authorList>
    </citation>
    <scope>NUCLEOTIDE SEQUENCE [LARGE SCALE GENOMIC DNA]</scope>
</reference>
<dbReference type="Proteomes" id="UP000290900">
    <property type="component" value="Unassembled WGS sequence"/>
</dbReference>
<dbReference type="AlphaFoldDB" id="A0A448YFH9"/>
<evidence type="ECO:0000259" key="6">
    <source>
        <dbReference type="SMART" id="SM00563"/>
    </source>
</evidence>
<keyword evidence="5" id="KW-1133">Transmembrane helix</keyword>
<dbReference type="EMBL" id="CAACVR010000001">
    <property type="protein sequence ID" value="VEU19684.1"/>
    <property type="molecule type" value="Genomic_DNA"/>
</dbReference>
<evidence type="ECO:0000256" key="1">
    <source>
        <dbReference type="ARBA" id="ARBA00008655"/>
    </source>
</evidence>
<dbReference type="InParanoid" id="A0A448YFH9"/>
<dbReference type="STRING" id="13370.A0A448YFH9"/>
<keyword evidence="5" id="KW-0472">Membrane</keyword>
<evidence type="ECO:0000256" key="2">
    <source>
        <dbReference type="ARBA" id="ARBA00022679"/>
    </source>
</evidence>
<proteinExistence type="inferred from homology"/>
<dbReference type="SUPFAM" id="SSF69593">
    <property type="entry name" value="Glycerol-3-phosphate (1)-acyltransferase"/>
    <property type="match status" value="1"/>
</dbReference>
<dbReference type="Pfam" id="PF16076">
    <property type="entry name" value="Acyltransf_C"/>
    <property type="match status" value="1"/>
</dbReference>
<dbReference type="GO" id="GO:0036149">
    <property type="term" value="P:phosphatidylinositol acyl-chain remodeling"/>
    <property type="evidence" value="ECO:0007669"/>
    <property type="project" value="TreeGrafter"/>
</dbReference>
<keyword evidence="5" id="KW-0812">Transmembrane</keyword>
<dbReference type="CDD" id="cd07990">
    <property type="entry name" value="LPLAT_LCLAT1-like"/>
    <property type="match status" value="1"/>
</dbReference>
<feature type="region of interest" description="Disordered" evidence="4">
    <location>
        <begin position="16"/>
        <end position="37"/>
    </location>
</feature>
<comment type="similarity">
    <text evidence="1">Belongs to the 1-acyl-sn-glycerol-3-phosphate acyltransferase family.</text>
</comment>
<dbReference type="SMART" id="SM00563">
    <property type="entry name" value="PlsC"/>
    <property type="match status" value="1"/>
</dbReference>
<feature type="compositionally biased region" description="Low complexity" evidence="4">
    <location>
        <begin position="17"/>
        <end position="32"/>
    </location>
</feature>
<feature type="transmembrane region" description="Helical" evidence="5">
    <location>
        <begin position="53"/>
        <end position="79"/>
    </location>
</feature>
<keyword evidence="3" id="KW-0012">Acyltransferase</keyword>
<feature type="domain" description="Phospholipid/glycerol acyltransferase" evidence="6">
    <location>
        <begin position="143"/>
        <end position="265"/>
    </location>
</feature>
<evidence type="ECO:0000313" key="8">
    <source>
        <dbReference type="Proteomes" id="UP000290900"/>
    </source>
</evidence>
<keyword evidence="2" id="KW-0808">Transferase</keyword>
<protein>
    <submittedName>
        <fullName evidence="7">DEKNAAC100605</fullName>
    </submittedName>
</protein>
<evidence type="ECO:0000256" key="3">
    <source>
        <dbReference type="ARBA" id="ARBA00023315"/>
    </source>
</evidence>
<dbReference type="PANTHER" id="PTHR10983">
    <property type="entry name" value="1-ACYLGLYCEROL-3-PHOSPHATE ACYLTRANSFERASE-RELATED"/>
    <property type="match status" value="1"/>
</dbReference>
<organism evidence="7 8">
    <name type="scientific">Brettanomyces naardenensis</name>
    <name type="common">Yeast</name>
    <dbReference type="NCBI Taxonomy" id="13370"/>
    <lineage>
        <taxon>Eukaryota</taxon>
        <taxon>Fungi</taxon>
        <taxon>Dikarya</taxon>
        <taxon>Ascomycota</taxon>
        <taxon>Saccharomycotina</taxon>
        <taxon>Pichiomycetes</taxon>
        <taxon>Pichiales</taxon>
        <taxon>Pichiaceae</taxon>
        <taxon>Brettanomyces</taxon>
    </lineage>
</organism>
<dbReference type="GO" id="GO:0005783">
    <property type="term" value="C:endoplasmic reticulum"/>
    <property type="evidence" value="ECO:0007669"/>
    <property type="project" value="TreeGrafter"/>
</dbReference>
<keyword evidence="8" id="KW-1185">Reference proteome</keyword>
<dbReference type="GO" id="GO:0016746">
    <property type="term" value="F:acyltransferase activity"/>
    <property type="evidence" value="ECO:0007669"/>
    <property type="project" value="UniProtKB-KW"/>
</dbReference>
<evidence type="ECO:0000313" key="7">
    <source>
        <dbReference type="EMBL" id="VEU19684.1"/>
    </source>
</evidence>
<gene>
    <name evidence="7" type="ORF">BRENAR_LOCUS421</name>
</gene>
<accession>A0A448YFH9</accession>
<dbReference type="Pfam" id="PF01553">
    <property type="entry name" value="Acyltransferase"/>
    <property type="match status" value="1"/>
</dbReference>
<dbReference type="FunCoup" id="A0A448YFH9">
    <property type="interactions" value="348"/>
</dbReference>